<evidence type="ECO:0000313" key="1">
    <source>
        <dbReference type="EMBL" id="MBW0547911.1"/>
    </source>
</evidence>
<dbReference type="Proteomes" id="UP000765509">
    <property type="component" value="Unassembled WGS sequence"/>
</dbReference>
<comment type="caution">
    <text evidence="1">The sequence shown here is derived from an EMBL/GenBank/DDBJ whole genome shotgun (WGS) entry which is preliminary data.</text>
</comment>
<evidence type="ECO:0000313" key="2">
    <source>
        <dbReference type="Proteomes" id="UP000765509"/>
    </source>
</evidence>
<proteinExistence type="predicted"/>
<dbReference type="EMBL" id="AVOT02053008">
    <property type="protein sequence ID" value="MBW0547911.1"/>
    <property type="molecule type" value="Genomic_DNA"/>
</dbReference>
<dbReference type="OrthoDB" id="2286242at2759"/>
<reference evidence="1" key="1">
    <citation type="submission" date="2021-03" db="EMBL/GenBank/DDBJ databases">
        <title>Draft genome sequence of rust myrtle Austropuccinia psidii MF-1, a brazilian biotype.</title>
        <authorList>
            <person name="Quecine M.C."/>
            <person name="Pachon D.M.R."/>
            <person name="Bonatelli M.L."/>
            <person name="Correr F.H."/>
            <person name="Franceschini L.M."/>
            <person name="Leite T.F."/>
            <person name="Margarido G.R.A."/>
            <person name="Almeida C.A."/>
            <person name="Ferrarezi J.A."/>
            <person name="Labate C.A."/>
        </authorList>
    </citation>
    <scope>NUCLEOTIDE SEQUENCE</scope>
    <source>
        <strain evidence="1">MF-1</strain>
    </source>
</reference>
<organism evidence="1 2">
    <name type="scientific">Austropuccinia psidii MF-1</name>
    <dbReference type="NCBI Taxonomy" id="1389203"/>
    <lineage>
        <taxon>Eukaryota</taxon>
        <taxon>Fungi</taxon>
        <taxon>Dikarya</taxon>
        <taxon>Basidiomycota</taxon>
        <taxon>Pucciniomycotina</taxon>
        <taxon>Pucciniomycetes</taxon>
        <taxon>Pucciniales</taxon>
        <taxon>Sphaerophragmiaceae</taxon>
        <taxon>Austropuccinia</taxon>
    </lineage>
</organism>
<accession>A0A9Q3P5V1</accession>
<dbReference type="AlphaFoldDB" id="A0A9Q3P5V1"/>
<gene>
    <name evidence="1" type="ORF">O181_087626</name>
</gene>
<name>A0A9Q3P5V1_9BASI</name>
<keyword evidence="2" id="KW-1185">Reference proteome</keyword>
<protein>
    <submittedName>
        <fullName evidence="1">Uncharacterized protein</fullName>
    </submittedName>
</protein>
<sequence>MEGRFIDLLFIYKNSFATDKEPLGAFIGHEAHIICNVEKTYPHLLRRPAYPAIPRATEALEVHIKELMDPRVLKKVEHNEQVEVTTPVIITWHNRKIKDGRGP</sequence>